<dbReference type="InterPro" id="IPR036249">
    <property type="entry name" value="Thioredoxin-like_sf"/>
</dbReference>
<reference evidence="3" key="1">
    <citation type="submission" date="2023-02" db="EMBL/GenBank/DDBJ databases">
        <title>Kitasatospora phosalacinea NBRC 14627.</title>
        <authorList>
            <person name="Ichikawa N."/>
            <person name="Sato H."/>
            <person name="Tonouchi N."/>
        </authorList>
    </citation>
    <scope>NUCLEOTIDE SEQUENCE</scope>
    <source>
        <strain evidence="3">NBRC 14627</strain>
    </source>
</reference>
<dbReference type="RefSeq" id="WP_285733159.1">
    <property type="nucleotide sequence ID" value="NZ_BSSA01000001.1"/>
</dbReference>
<evidence type="ECO:0000259" key="2">
    <source>
        <dbReference type="PROSITE" id="PS51352"/>
    </source>
</evidence>
<sequence length="176" mass="17646">MDVSDAFTGLLAVLCLFNLVLTYGVVRRLRAMTRAGADGPATVSGRIDGFAVTAVDGTAVGRADLVPGTVLGFFSPGCPPCAALLPRFVGAVRAAGLPTGSVLAVVMPGEDPAEARAYARELAEVATVVVGEQARTVSAACGVQGFPAVCAVDADGRIREAGGDLSGFGRRPAGVA</sequence>
<proteinExistence type="predicted"/>
<name>A0A9W6Q4E1_9ACTN</name>
<evidence type="ECO:0000256" key="1">
    <source>
        <dbReference type="SAM" id="Phobius"/>
    </source>
</evidence>
<dbReference type="Proteomes" id="UP001165041">
    <property type="component" value="Unassembled WGS sequence"/>
</dbReference>
<feature type="domain" description="Thioredoxin" evidence="2">
    <location>
        <begin position="41"/>
        <end position="176"/>
    </location>
</feature>
<dbReference type="CDD" id="cd02966">
    <property type="entry name" value="TlpA_like_family"/>
    <property type="match status" value="1"/>
</dbReference>
<feature type="transmembrane region" description="Helical" evidence="1">
    <location>
        <begin position="6"/>
        <end position="26"/>
    </location>
</feature>
<dbReference type="SUPFAM" id="SSF52833">
    <property type="entry name" value="Thioredoxin-like"/>
    <property type="match status" value="1"/>
</dbReference>
<evidence type="ECO:0000313" key="4">
    <source>
        <dbReference type="Proteomes" id="UP001165041"/>
    </source>
</evidence>
<accession>A0A9W6Q4E1</accession>
<gene>
    <name evidence="3" type="ORF">Kpho02_06220</name>
</gene>
<keyword evidence="1" id="KW-0472">Membrane</keyword>
<dbReference type="InterPro" id="IPR013766">
    <property type="entry name" value="Thioredoxin_domain"/>
</dbReference>
<dbReference type="PROSITE" id="PS00194">
    <property type="entry name" value="THIOREDOXIN_1"/>
    <property type="match status" value="1"/>
</dbReference>
<organism evidence="3 4">
    <name type="scientific">Kitasatospora phosalacinea</name>
    <dbReference type="NCBI Taxonomy" id="2065"/>
    <lineage>
        <taxon>Bacteria</taxon>
        <taxon>Bacillati</taxon>
        <taxon>Actinomycetota</taxon>
        <taxon>Actinomycetes</taxon>
        <taxon>Kitasatosporales</taxon>
        <taxon>Streptomycetaceae</taxon>
        <taxon>Kitasatospora</taxon>
    </lineage>
</organism>
<keyword evidence="1" id="KW-0812">Transmembrane</keyword>
<dbReference type="PROSITE" id="PS51352">
    <property type="entry name" value="THIOREDOXIN_2"/>
    <property type="match status" value="1"/>
</dbReference>
<comment type="caution">
    <text evidence="3">The sequence shown here is derived from an EMBL/GenBank/DDBJ whole genome shotgun (WGS) entry which is preliminary data.</text>
</comment>
<dbReference type="Gene3D" id="3.40.30.10">
    <property type="entry name" value="Glutaredoxin"/>
    <property type="match status" value="1"/>
</dbReference>
<protein>
    <recommendedName>
        <fullName evidence="2">Thioredoxin domain-containing protein</fullName>
    </recommendedName>
</protein>
<keyword evidence="1" id="KW-1133">Transmembrane helix</keyword>
<evidence type="ECO:0000313" key="3">
    <source>
        <dbReference type="EMBL" id="GLW68323.1"/>
    </source>
</evidence>
<dbReference type="InterPro" id="IPR017937">
    <property type="entry name" value="Thioredoxin_CS"/>
</dbReference>
<dbReference type="AlphaFoldDB" id="A0A9W6Q4E1"/>
<dbReference type="EMBL" id="BSSA01000001">
    <property type="protein sequence ID" value="GLW68323.1"/>
    <property type="molecule type" value="Genomic_DNA"/>
</dbReference>